<reference evidence="2 3" key="1">
    <citation type="submission" date="2015-03" db="EMBL/GenBank/DDBJ databases">
        <authorList>
            <person name="Murphy D."/>
        </authorList>
    </citation>
    <scope>NUCLEOTIDE SEQUENCE [LARGE SCALE GENOMIC DNA]</scope>
    <source>
        <strain evidence="2 3">PAP088</strain>
    </source>
</reference>
<dbReference type="Proteomes" id="UP000045782">
    <property type="component" value="Unassembled WGS sequence"/>
</dbReference>
<organism evidence="2 3">
    <name type="scientific">Mycobacteroides abscessus</name>
    <dbReference type="NCBI Taxonomy" id="36809"/>
    <lineage>
        <taxon>Bacteria</taxon>
        <taxon>Bacillati</taxon>
        <taxon>Actinomycetota</taxon>
        <taxon>Actinomycetes</taxon>
        <taxon>Mycobacteriales</taxon>
        <taxon>Mycobacteriaceae</taxon>
        <taxon>Mycobacteroides</taxon>
    </lineage>
</organism>
<proteinExistence type="predicted"/>
<evidence type="ECO:0000313" key="3">
    <source>
        <dbReference type="Proteomes" id="UP000045782"/>
    </source>
</evidence>
<dbReference type="EMBL" id="CSWP01000001">
    <property type="protein sequence ID" value="CPV37157.1"/>
    <property type="molecule type" value="Genomic_DNA"/>
</dbReference>
<keyword evidence="1" id="KW-0472">Membrane</keyword>
<keyword evidence="1" id="KW-0812">Transmembrane</keyword>
<gene>
    <name evidence="2" type="ORF">ERS075579_00876</name>
</gene>
<name>A0A0U0ZH21_9MYCO</name>
<dbReference type="RefSeq" id="WP_005058338.1">
    <property type="nucleotide sequence ID" value="NZ_AP022621.1"/>
</dbReference>
<sequence>MRYGAERFVELADDVMSLDAILAGQKSDAAATFLLLLVIQPVQTILLTQRRARRIQRVTLGFSSVERTRPDQLSAWSRPGRRR</sequence>
<keyword evidence="1" id="KW-1133">Transmembrane helix</keyword>
<dbReference type="AlphaFoldDB" id="A0A0U0ZH21"/>
<accession>A0A0U0ZH21</accession>
<evidence type="ECO:0000256" key="1">
    <source>
        <dbReference type="SAM" id="Phobius"/>
    </source>
</evidence>
<feature type="transmembrane region" description="Helical" evidence="1">
    <location>
        <begin position="29"/>
        <end position="47"/>
    </location>
</feature>
<protein>
    <submittedName>
        <fullName evidence="2">Uncharacterized protein</fullName>
    </submittedName>
</protein>
<evidence type="ECO:0000313" key="2">
    <source>
        <dbReference type="EMBL" id="CPV37157.1"/>
    </source>
</evidence>